<evidence type="ECO:0000256" key="1">
    <source>
        <dbReference type="SAM" id="SignalP"/>
    </source>
</evidence>
<reference evidence="4" key="1">
    <citation type="submission" date="2025-08" db="UniProtKB">
        <authorList>
            <consortium name="RefSeq"/>
        </authorList>
    </citation>
    <scope>IDENTIFICATION</scope>
    <source>
        <strain evidence="4">11010-0011.00</strain>
        <tissue evidence="4">Whole body</tissue>
    </source>
</reference>
<gene>
    <name evidence="4" type="primary">LOC115631933</name>
</gene>
<dbReference type="InterPro" id="IPR020901">
    <property type="entry name" value="Prtase_inh_Kunz-CS"/>
</dbReference>
<dbReference type="InterPro" id="IPR036880">
    <property type="entry name" value="Kunitz_BPTI_sf"/>
</dbReference>
<sequence>MKLRVAFLVIYALGCLAQDVDPKCFDNYAVSGYCCRSKSREDRKSNATELNNRKCQLRHTWTFNWNANYCIRFIYRGCGGTKNRFPTLKMCEEYCLVGNYGYYDDYNYFYYNN</sequence>
<dbReference type="Gene3D" id="4.10.410.10">
    <property type="entry name" value="Pancreatic trypsin inhibitor Kunitz domain"/>
    <property type="match status" value="1"/>
</dbReference>
<feature type="signal peptide" evidence="1">
    <location>
        <begin position="1"/>
        <end position="17"/>
    </location>
</feature>
<dbReference type="SMART" id="SM00131">
    <property type="entry name" value="KU"/>
    <property type="match status" value="1"/>
</dbReference>
<proteinExistence type="predicted"/>
<dbReference type="SUPFAM" id="SSF57362">
    <property type="entry name" value="BPTI-like"/>
    <property type="match status" value="1"/>
</dbReference>
<evidence type="ECO:0000259" key="2">
    <source>
        <dbReference type="PROSITE" id="PS50279"/>
    </source>
</evidence>
<dbReference type="InterPro" id="IPR002223">
    <property type="entry name" value="Kunitz_BPTI"/>
</dbReference>
<dbReference type="Pfam" id="PF00014">
    <property type="entry name" value="Kunitz_BPTI"/>
    <property type="match status" value="1"/>
</dbReference>
<dbReference type="GO" id="GO:0004867">
    <property type="term" value="F:serine-type endopeptidase inhibitor activity"/>
    <property type="evidence" value="ECO:0007669"/>
    <property type="project" value="InterPro"/>
</dbReference>
<evidence type="ECO:0000313" key="3">
    <source>
        <dbReference type="Proteomes" id="UP000504634"/>
    </source>
</evidence>
<accession>A0A6J2U8H8</accession>
<dbReference type="GeneID" id="115631933"/>
<feature type="domain" description="BPTI/Kunitz inhibitor" evidence="2">
    <location>
        <begin position="35"/>
        <end position="95"/>
    </location>
</feature>
<name>A0A6J2U8H8_DROLE</name>
<keyword evidence="1" id="KW-0732">Signal</keyword>
<dbReference type="PROSITE" id="PS00280">
    <property type="entry name" value="BPTI_KUNITZ_1"/>
    <property type="match status" value="1"/>
</dbReference>
<keyword evidence="3" id="KW-1185">Reference proteome</keyword>
<organism evidence="3 4">
    <name type="scientific">Drosophila lebanonensis</name>
    <name type="common">Fruit fly</name>
    <name type="synonym">Scaptodrosophila lebanonensis</name>
    <dbReference type="NCBI Taxonomy" id="7225"/>
    <lineage>
        <taxon>Eukaryota</taxon>
        <taxon>Metazoa</taxon>
        <taxon>Ecdysozoa</taxon>
        <taxon>Arthropoda</taxon>
        <taxon>Hexapoda</taxon>
        <taxon>Insecta</taxon>
        <taxon>Pterygota</taxon>
        <taxon>Neoptera</taxon>
        <taxon>Endopterygota</taxon>
        <taxon>Diptera</taxon>
        <taxon>Brachycera</taxon>
        <taxon>Muscomorpha</taxon>
        <taxon>Ephydroidea</taxon>
        <taxon>Drosophilidae</taxon>
        <taxon>Scaptodrosophila</taxon>
    </lineage>
</organism>
<dbReference type="Proteomes" id="UP000504634">
    <property type="component" value="Unplaced"/>
</dbReference>
<dbReference type="AlphaFoldDB" id="A0A6J2U8H8"/>
<dbReference type="OrthoDB" id="4473401at2759"/>
<evidence type="ECO:0000313" key="4">
    <source>
        <dbReference type="RefSeq" id="XP_030384644.1"/>
    </source>
</evidence>
<protein>
    <submittedName>
        <fullName evidence="4">Uncharacterized protein LOC115631933 isoform X1</fullName>
    </submittedName>
</protein>
<feature type="chain" id="PRO_5026647398" evidence="1">
    <location>
        <begin position="18"/>
        <end position="113"/>
    </location>
</feature>
<dbReference type="PROSITE" id="PS50279">
    <property type="entry name" value="BPTI_KUNITZ_2"/>
    <property type="match status" value="1"/>
</dbReference>
<dbReference type="RefSeq" id="XP_030384644.1">
    <property type="nucleotide sequence ID" value="XM_030528784.1"/>
</dbReference>